<sequence length="235" mass="26473">MANPGAGNIAAENGFTKYNSMFCWEPIWFKVEDQLFCVPRSGFAAAKDSVFDNMFSVPTSDEPVEGRDKEHPIGLEANKKDVICLLKYMYPTITHFVVDQTTVAIQLEKEEWVSVLKLATKWDMTDIRKTAIQSLSVTNVLTSTEKLSLGREFRVRDWVAEGIKALTQNTGMRSVHLRVHGWETAAQILDIRSRSAYQDSGLFGSGRSAVYIDAEKARQFTESVFAAELKEYEQA</sequence>
<evidence type="ECO:0008006" key="3">
    <source>
        <dbReference type="Google" id="ProtNLM"/>
    </source>
</evidence>
<keyword evidence="2" id="KW-1185">Reference proteome</keyword>
<dbReference type="AlphaFoldDB" id="A0A5C3KKP4"/>
<protein>
    <recommendedName>
        <fullName evidence="3">BTB domain-containing protein</fullName>
    </recommendedName>
</protein>
<gene>
    <name evidence="1" type="ORF">FA15DRAFT_673159</name>
</gene>
<accession>A0A5C3KKP4</accession>
<name>A0A5C3KKP4_COPMA</name>
<evidence type="ECO:0000313" key="1">
    <source>
        <dbReference type="EMBL" id="TFK20810.1"/>
    </source>
</evidence>
<reference evidence="1 2" key="1">
    <citation type="journal article" date="2019" name="Nat. Ecol. Evol.">
        <title>Megaphylogeny resolves global patterns of mushroom evolution.</title>
        <authorList>
            <person name="Varga T."/>
            <person name="Krizsan K."/>
            <person name="Foldi C."/>
            <person name="Dima B."/>
            <person name="Sanchez-Garcia M."/>
            <person name="Sanchez-Ramirez S."/>
            <person name="Szollosi G.J."/>
            <person name="Szarkandi J.G."/>
            <person name="Papp V."/>
            <person name="Albert L."/>
            <person name="Andreopoulos W."/>
            <person name="Angelini C."/>
            <person name="Antonin V."/>
            <person name="Barry K.W."/>
            <person name="Bougher N.L."/>
            <person name="Buchanan P."/>
            <person name="Buyck B."/>
            <person name="Bense V."/>
            <person name="Catcheside P."/>
            <person name="Chovatia M."/>
            <person name="Cooper J."/>
            <person name="Damon W."/>
            <person name="Desjardin D."/>
            <person name="Finy P."/>
            <person name="Geml J."/>
            <person name="Haridas S."/>
            <person name="Hughes K."/>
            <person name="Justo A."/>
            <person name="Karasinski D."/>
            <person name="Kautmanova I."/>
            <person name="Kiss B."/>
            <person name="Kocsube S."/>
            <person name="Kotiranta H."/>
            <person name="LaButti K.M."/>
            <person name="Lechner B.E."/>
            <person name="Liimatainen K."/>
            <person name="Lipzen A."/>
            <person name="Lukacs Z."/>
            <person name="Mihaltcheva S."/>
            <person name="Morgado L.N."/>
            <person name="Niskanen T."/>
            <person name="Noordeloos M.E."/>
            <person name="Ohm R.A."/>
            <person name="Ortiz-Santana B."/>
            <person name="Ovrebo C."/>
            <person name="Racz N."/>
            <person name="Riley R."/>
            <person name="Savchenko A."/>
            <person name="Shiryaev A."/>
            <person name="Soop K."/>
            <person name="Spirin V."/>
            <person name="Szebenyi C."/>
            <person name="Tomsovsky M."/>
            <person name="Tulloss R.E."/>
            <person name="Uehling J."/>
            <person name="Grigoriev I.V."/>
            <person name="Vagvolgyi C."/>
            <person name="Papp T."/>
            <person name="Martin F.M."/>
            <person name="Miettinen O."/>
            <person name="Hibbett D.S."/>
            <person name="Nagy L.G."/>
        </authorList>
    </citation>
    <scope>NUCLEOTIDE SEQUENCE [LARGE SCALE GENOMIC DNA]</scope>
    <source>
        <strain evidence="1 2">CBS 121175</strain>
    </source>
</reference>
<organism evidence="1 2">
    <name type="scientific">Coprinopsis marcescibilis</name>
    <name type="common">Agaric fungus</name>
    <name type="synonym">Psathyrella marcescibilis</name>
    <dbReference type="NCBI Taxonomy" id="230819"/>
    <lineage>
        <taxon>Eukaryota</taxon>
        <taxon>Fungi</taxon>
        <taxon>Dikarya</taxon>
        <taxon>Basidiomycota</taxon>
        <taxon>Agaricomycotina</taxon>
        <taxon>Agaricomycetes</taxon>
        <taxon>Agaricomycetidae</taxon>
        <taxon>Agaricales</taxon>
        <taxon>Agaricineae</taxon>
        <taxon>Psathyrellaceae</taxon>
        <taxon>Coprinopsis</taxon>
    </lineage>
</organism>
<dbReference type="OrthoDB" id="3199068at2759"/>
<dbReference type="Proteomes" id="UP000307440">
    <property type="component" value="Unassembled WGS sequence"/>
</dbReference>
<dbReference type="Gene3D" id="3.30.710.10">
    <property type="entry name" value="Potassium Channel Kv1.1, Chain A"/>
    <property type="match status" value="1"/>
</dbReference>
<evidence type="ECO:0000313" key="2">
    <source>
        <dbReference type="Proteomes" id="UP000307440"/>
    </source>
</evidence>
<dbReference type="InterPro" id="IPR011333">
    <property type="entry name" value="SKP1/BTB/POZ_sf"/>
</dbReference>
<proteinExistence type="predicted"/>
<dbReference type="EMBL" id="ML210287">
    <property type="protein sequence ID" value="TFK20810.1"/>
    <property type="molecule type" value="Genomic_DNA"/>
</dbReference>